<accession>A0ABP5X8Z2</accession>
<dbReference type="Proteomes" id="UP001501638">
    <property type="component" value="Unassembled WGS sequence"/>
</dbReference>
<gene>
    <name evidence="1" type="ORF">GCM10010405_34870</name>
</gene>
<reference evidence="2" key="1">
    <citation type="journal article" date="2019" name="Int. J. Syst. Evol. Microbiol.">
        <title>The Global Catalogue of Microorganisms (GCM) 10K type strain sequencing project: providing services to taxonomists for standard genome sequencing and annotation.</title>
        <authorList>
            <consortium name="The Broad Institute Genomics Platform"/>
            <consortium name="The Broad Institute Genome Sequencing Center for Infectious Disease"/>
            <person name="Wu L."/>
            <person name="Ma J."/>
        </authorList>
    </citation>
    <scope>NUCLEOTIDE SEQUENCE [LARGE SCALE GENOMIC DNA]</scope>
    <source>
        <strain evidence="2">JCM 6305</strain>
    </source>
</reference>
<organism evidence="1 2">
    <name type="scientific">Streptomyces macrosporus</name>
    <dbReference type="NCBI Taxonomy" id="44032"/>
    <lineage>
        <taxon>Bacteria</taxon>
        <taxon>Bacillati</taxon>
        <taxon>Actinomycetota</taxon>
        <taxon>Actinomycetes</taxon>
        <taxon>Kitasatosporales</taxon>
        <taxon>Streptomycetaceae</taxon>
        <taxon>Streptomyces</taxon>
    </lineage>
</organism>
<comment type="caution">
    <text evidence="1">The sequence shown here is derived from an EMBL/GenBank/DDBJ whole genome shotgun (WGS) entry which is preliminary data.</text>
</comment>
<name>A0ABP5X8Z2_9ACTN</name>
<protein>
    <submittedName>
        <fullName evidence="1">Uncharacterized protein</fullName>
    </submittedName>
</protein>
<evidence type="ECO:0000313" key="2">
    <source>
        <dbReference type="Proteomes" id="UP001501638"/>
    </source>
</evidence>
<sequence>MTEKTYRSPTEEAQGRLQDALEIADLSAVHSNARYLLQTRILNLDIENSDYLTAIVERAKDIAVARALAGEGER</sequence>
<proteinExistence type="predicted"/>
<dbReference type="EMBL" id="BAAASZ010000026">
    <property type="protein sequence ID" value="GAA2448530.1"/>
    <property type="molecule type" value="Genomic_DNA"/>
</dbReference>
<keyword evidence="2" id="KW-1185">Reference proteome</keyword>
<evidence type="ECO:0000313" key="1">
    <source>
        <dbReference type="EMBL" id="GAA2448530.1"/>
    </source>
</evidence>
<dbReference type="RefSeq" id="WP_344323895.1">
    <property type="nucleotide sequence ID" value="NZ_BAAASZ010000026.1"/>
</dbReference>